<comment type="similarity">
    <text evidence="1">Belongs to the Fur family.</text>
</comment>
<keyword evidence="8" id="KW-0408">Iron</keyword>
<evidence type="ECO:0000313" key="9">
    <source>
        <dbReference type="EMBL" id="KGM97461.1"/>
    </source>
</evidence>
<dbReference type="Gene3D" id="1.10.10.10">
    <property type="entry name" value="Winged helix-like DNA-binding domain superfamily/Winged helix DNA-binding domain"/>
    <property type="match status" value="1"/>
</dbReference>
<protein>
    <submittedName>
        <fullName evidence="9">Fur family transcriptional regulator</fullName>
    </submittedName>
</protein>
<gene>
    <name evidence="9" type="ORF">Z968_03465</name>
</gene>
<dbReference type="GO" id="GO:0045892">
    <property type="term" value="P:negative regulation of DNA-templated transcription"/>
    <property type="evidence" value="ECO:0007669"/>
    <property type="project" value="TreeGrafter"/>
</dbReference>
<evidence type="ECO:0000256" key="6">
    <source>
        <dbReference type="ARBA" id="ARBA00023163"/>
    </source>
</evidence>
<keyword evidence="7" id="KW-0479">Metal-binding</keyword>
<accession>A0A0A0IAV4</accession>
<evidence type="ECO:0000313" key="10">
    <source>
        <dbReference type="Proteomes" id="UP000030012"/>
    </source>
</evidence>
<keyword evidence="6" id="KW-0804">Transcription</keyword>
<dbReference type="EMBL" id="JENJ01000010">
    <property type="protein sequence ID" value="KGM97461.1"/>
    <property type="molecule type" value="Genomic_DNA"/>
</dbReference>
<dbReference type="RefSeq" id="WP_039253330.1">
    <property type="nucleotide sequence ID" value="NZ_JENJ01000010.1"/>
</dbReference>
<dbReference type="Gene3D" id="3.30.1490.190">
    <property type="match status" value="1"/>
</dbReference>
<keyword evidence="2" id="KW-0678">Repressor</keyword>
<evidence type="ECO:0000256" key="7">
    <source>
        <dbReference type="PIRSR" id="PIRSR602481-1"/>
    </source>
</evidence>
<dbReference type="InterPro" id="IPR036388">
    <property type="entry name" value="WH-like_DNA-bd_sf"/>
</dbReference>
<dbReference type="Proteomes" id="UP000030012">
    <property type="component" value="Unassembled WGS sequence"/>
</dbReference>
<dbReference type="InterPro" id="IPR002481">
    <property type="entry name" value="FUR"/>
</dbReference>
<dbReference type="InterPro" id="IPR036390">
    <property type="entry name" value="WH_DNA-bd_sf"/>
</dbReference>
<evidence type="ECO:0000256" key="4">
    <source>
        <dbReference type="ARBA" id="ARBA00023015"/>
    </source>
</evidence>
<comment type="caution">
    <text evidence="9">The sequence shown here is derived from an EMBL/GenBank/DDBJ whole genome shotgun (WGS) entry which is preliminary data.</text>
</comment>
<dbReference type="AlphaFoldDB" id="A0A0A0IAV4"/>
<feature type="binding site" evidence="7">
    <location>
        <position position="130"/>
    </location>
    <ligand>
        <name>Zn(2+)</name>
        <dbReference type="ChEBI" id="CHEBI:29105"/>
    </ligand>
</feature>
<organism evidence="9 10">
    <name type="scientific">Clostridium novyi A str. 4552</name>
    <dbReference type="NCBI Taxonomy" id="1444289"/>
    <lineage>
        <taxon>Bacteria</taxon>
        <taxon>Bacillati</taxon>
        <taxon>Bacillota</taxon>
        <taxon>Clostridia</taxon>
        <taxon>Eubacteriales</taxon>
        <taxon>Clostridiaceae</taxon>
        <taxon>Clostridium</taxon>
    </lineage>
</organism>
<keyword evidence="3 7" id="KW-0862">Zinc</keyword>
<sequence>MDIQLYLKNNNIRSTKGRQSIIKILMDSDEPVGAEYIYDKCKREGKKVDLSTVYRTLDMLEEKDILNKFPLEDGTYNYILKEKWHKHTIKCEFCHKEVEIDCPLIQLKEIIKNKTGFTVIDEQVKFQCICDECNKNNKIK</sequence>
<reference evidence="9 10" key="1">
    <citation type="submission" date="2014-01" db="EMBL/GenBank/DDBJ databases">
        <title>Plasmidome dynamics in the species complex Clostridium novyi sensu lato converts strains of independent lineages into distinctly different pathogens.</title>
        <authorList>
            <person name="Skarin H."/>
            <person name="Segerman B."/>
        </authorList>
    </citation>
    <scope>NUCLEOTIDE SEQUENCE [LARGE SCALE GENOMIC DNA]</scope>
    <source>
        <strain evidence="9 10">4552</strain>
    </source>
</reference>
<dbReference type="InterPro" id="IPR043135">
    <property type="entry name" value="Fur_C"/>
</dbReference>
<dbReference type="CDD" id="cd07153">
    <property type="entry name" value="Fur_like"/>
    <property type="match status" value="1"/>
</dbReference>
<dbReference type="GO" id="GO:0003700">
    <property type="term" value="F:DNA-binding transcription factor activity"/>
    <property type="evidence" value="ECO:0007669"/>
    <property type="project" value="InterPro"/>
</dbReference>
<evidence type="ECO:0000256" key="2">
    <source>
        <dbReference type="ARBA" id="ARBA00022491"/>
    </source>
</evidence>
<dbReference type="GO" id="GO:0000976">
    <property type="term" value="F:transcription cis-regulatory region binding"/>
    <property type="evidence" value="ECO:0007669"/>
    <property type="project" value="TreeGrafter"/>
</dbReference>
<dbReference type="GO" id="GO:0008270">
    <property type="term" value="F:zinc ion binding"/>
    <property type="evidence" value="ECO:0007669"/>
    <property type="project" value="TreeGrafter"/>
</dbReference>
<dbReference type="Pfam" id="PF01475">
    <property type="entry name" value="FUR"/>
    <property type="match status" value="1"/>
</dbReference>
<name>A0A0A0IAV4_CLONO</name>
<dbReference type="OrthoDB" id="8659436at2"/>
<comment type="cofactor">
    <cofactor evidence="7">
        <name>Zn(2+)</name>
        <dbReference type="ChEBI" id="CHEBI:29105"/>
    </cofactor>
    <text evidence="7">Binds 1 zinc ion per subunit.</text>
</comment>
<keyword evidence="4" id="KW-0805">Transcription regulation</keyword>
<evidence type="ECO:0000256" key="3">
    <source>
        <dbReference type="ARBA" id="ARBA00022833"/>
    </source>
</evidence>
<dbReference type="GO" id="GO:1900376">
    <property type="term" value="P:regulation of secondary metabolite biosynthetic process"/>
    <property type="evidence" value="ECO:0007669"/>
    <property type="project" value="TreeGrafter"/>
</dbReference>
<feature type="binding site" evidence="7">
    <location>
        <position position="133"/>
    </location>
    <ligand>
        <name>Zn(2+)</name>
        <dbReference type="ChEBI" id="CHEBI:29105"/>
    </ligand>
</feature>
<feature type="binding site" evidence="8">
    <location>
        <position position="85"/>
    </location>
    <ligand>
        <name>Fe cation</name>
        <dbReference type="ChEBI" id="CHEBI:24875"/>
    </ligand>
</feature>
<evidence type="ECO:0000256" key="5">
    <source>
        <dbReference type="ARBA" id="ARBA00023125"/>
    </source>
</evidence>
<comment type="cofactor">
    <cofactor evidence="8">
        <name>Mn(2+)</name>
        <dbReference type="ChEBI" id="CHEBI:29035"/>
    </cofactor>
    <cofactor evidence="8">
        <name>Fe(2+)</name>
        <dbReference type="ChEBI" id="CHEBI:29033"/>
    </cofactor>
    <text evidence="8">Binds 1 Mn(2+) or Fe(2+) ion per subunit.</text>
</comment>
<dbReference type="PANTHER" id="PTHR33202:SF8">
    <property type="entry name" value="PEROXIDE-RESPONSIVE REPRESSOR PERR"/>
    <property type="match status" value="1"/>
</dbReference>
<evidence type="ECO:0000256" key="1">
    <source>
        <dbReference type="ARBA" id="ARBA00007957"/>
    </source>
</evidence>
<proteinExistence type="inferred from homology"/>
<evidence type="ECO:0000256" key="8">
    <source>
        <dbReference type="PIRSR" id="PIRSR602481-2"/>
    </source>
</evidence>
<dbReference type="SUPFAM" id="SSF46785">
    <property type="entry name" value="Winged helix' DNA-binding domain"/>
    <property type="match status" value="1"/>
</dbReference>
<feature type="binding site" evidence="7">
    <location>
        <position position="94"/>
    </location>
    <ligand>
        <name>Zn(2+)</name>
        <dbReference type="ChEBI" id="CHEBI:29105"/>
    </ligand>
</feature>
<feature type="binding site" evidence="7">
    <location>
        <position position="91"/>
    </location>
    <ligand>
        <name>Zn(2+)</name>
        <dbReference type="ChEBI" id="CHEBI:29105"/>
    </ligand>
</feature>
<dbReference type="PANTHER" id="PTHR33202">
    <property type="entry name" value="ZINC UPTAKE REGULATION PROTEIN"/>
    <property type="match status" value="1"/>
</dbReference>
<keyword evidence="5" id="KW-0238">DNA-binding</keyword>